<protein>
    <submittedName>
        <fullName evidence="8">Cytochrome C peroxidase</fullName>
        <ecNumber evidence="8">1.-.-.-</ecNumber>
    </submittedName>
</protein>
<dbReference type="GO" id="GO:0030313">
    <property type="term" value="C:cell envelope"/>
    <property type="evidence" value="ECO:0007669"/>
    <property type="project" value="UniProtKB-SubCell"/>
</dbReference>
<evidence type="ECO:0000256" key="6">
    <source>
        <dbReference type="PROSITE-ProRule" id="PRU00433"/>
    </source>
</evidence>
<dbReference type="GO" id="GO:0009055">
    <property type="term" value="F:electron transfer activity"/>
    <property type="evidence" value="ECO:0007669"/>
    <property type="project" value="InterPro"/>
</dbReference>
<sequence length="141" mass="15976">MFEAAFGGENPMTADNTAKAIAAYERTLITPNSSYDRYAKGDKTALTEQQLKGMNTFAESGCIACHSGPNFSGPNLPMGMGWFMKFPTFTDSEYDEKYRLMEDMGRFEATKKEADKYMWRVPTKTCWMFSSISSMTTRSKR</sequence>
<dbReference type="PATRIC" id="fig|1003181.4.peg.3887"/>
<dbReference type="AlphaFoldDB" id="A0A176S0B7"/>
<dbReference type="SUPFAM" id="SSF46626">
    <property type="entry name" value="Cytochrome c"/>
    <property type="match status" value="1"/>
</dbReference>
<evidence type="ECO:0000313" key="9">
    <source>
        <dbReference type="Proteomes" id="UP000076962"/>
    </source>
</evidence>
<reference evidence="8 9" key="1">
    <citation type="submission" date="2016-05" db="EMBL/GenBank/DDBJ databases">
        <title>Single-cell genome of chain-forming Candidatus Thiomargarita nelsonii and comparison to other large sulfur-oxidizing bacteria.</title>
        <authorList>
            <person name="Winkel M."/>
            <person name="Salman V."/>
            <person name="Woyke T."/>
            <person name="Schulz-Vogt H."/>
            <person name="Richter M."/>
            <person name="Flood B."/>
            <person name="Bailey J."/>
            <person name="Amann R."/>
            <person name="Mussmann M."/>
        </authorList>
    </citation>
    <scope>NUCLEOTIDE SEQUENCE [LARGE SCALE GENOMIC DNA]</scope>
    <source>
        <strain evidence="8 9">THI036</strain>
    </source>
</reference>
<dbReference type="InterPro" id="IPR036909">
    <property type="entry name" value="Cyt_c-like_dom_sf"/>
</dbReference>
<keyword evidence="4 8" id="KW-0560">Oxidoreductase</keyword>
<dbReference type="GO" id="GO:0004130">
    <property type="term" value="F:cytochrome-c peroxidase activity"/>
    <property type="evidence" value="ECO:0007669"/>
    <property type="project" value="TreeGrafter"/>
</dbReference>
<dbReference type="Proteomes" id="UP000076962">
    <property type="component" value="Unassembled WGS sequence"/>
</dbReference>
<dbReference type="PROSITE" id="PS51007">
    <property type="entry name" value="CYTC"/>
    <property type="match status" value="1"/>
</dbReference>
<feature type="domain" description="Cytochrome c" evidence="7">
    <location>
        <begin position="48"/>
        <end position="141"/>
    </location>
</feature>
<dbReference type="InterPro" id="IPR051395">
    <property type="entry name" value="Cytochrome_c_Peroxidase/MauG"/>
</dbReference>
<keyword evidence="2 6" id="KW-0349">Heme</keyword>
<dbReference type="EMBL" id="LUTY01001675">
    <property type="protein sequence ID" value="OAD21377.1"/>
    <property type="molecule type" value="Genomic_DNA"/>
</dbReference>
<accession>A0A176S0B7</accession>
<keyword evidence="3 6" id="KW-0479">Metal-binding</keyword>
<dbReference type="GO" id="GO:0046872">
    <property type="term" value="F:metal ion binding"/>
    <property type="evidence" value="ECO:0007669"/>
    <property type="project" value="UniProtKB-KW"/>
</dbReference>
<evidence type="ECO:0000259" key="7">
    <source>
        <dbReference type="PROSITE" id="PS51007"/>
    </source>
</evidence>
<dbReference type="GO" id="GO:0020037">
    <property type="term" value="F:heme binding"/>
    <property type="evidence" value="ECO:0007669"/>
    <property type="project" value="InterPro"/>
</dbReference>
<proteinExistence type="predicted"/>
<evidence type="ECO:0000256" key="5">
    <source>
        <dbReference type="ARBA" id="ARBA00023004"/>
    </source>
</evidence>
<evidence type="ECO:0000256" key="1">
    <source>
        <dbReference type="ARBA" id="ARBA00004196"/>
    </source>
</evidence>
<keyword evidence="8" id="KW-0575">Peroxidase</keyword>
<organism evidence="8 9">
    <name type="scientific">Candidatus Thiomargarita nelsonii</name>
    <dbReference type="NCBI Taxonomy" id="1003181"/>
    <lineage>
        <taxon>Bacteria</taxon>
        <taxon>Pseudomonadati</taxon>
        <taxon>Pseudomonadota</taxon>
        <taxon>Gammaproteobacteria</taxon>
        <taxon>Thiotrichales</taxon>
        <taxon>Thiotrichaceae</taxon>
        <taxon>Thiomargarita</taxon>
    </lineage>
</organism>
<gene>
    <name evidence="8" type="ORF">THIOM_002857</name>
</gene>
<dbReference type="InterPro" id="IPR009056">
    <property type="entry name" value="Cyt_c-like_dom"/>
</dbReference>
<comment type="caution">
    <text evidence="8">The sequence shown here is derived from an EMBL/GenBank/DDBJ whole genome shotgun (WGS) entry which is preliminary data.</text>
</comment>
<dbReference type="PANTHER" id="PTHR30600">
    <property type="entry name" value="CYTOCHROME C PEROXIDASE-RELATED"/>
    <property type="match status" value="1"/>
</dbReference>
<keyword evidence="9" id="KW-1185">Reference proteome</keyword>
<name>A0A176S0B7_9GAMM</name>
<dbReference type="EC" id="1.-.-.-" evidence="8"/>
<evidence type="ECO:0000256" key="3">
    <source>
        <dbReference type="ARBA" id="ARBA00022723"/>
    </source>
</evidence>
<dbReference type="Pfam" id="PF03150">
    <property type="entry name" value="CCP_MauG"/>
    <property type="match status" value="1"/>
</dbReference>
<comment type="subcellular location">
    <subcellularLocation>
        <location evidence="1">Cell envelope</location>
    </subcellularLocation>
</comment>
<evidence type="ECO:0000256" key="2">
    <source>
        <dbReference type="ARBA" id="ARBA00022617"/>
    </source>
</evidence>
<evidence type="ECO:0000313" key="8">
    <source>
        <dbReference type="EMBL" id="OAD21377.1"/>
    </source>
</evidence>
<dbReference type="InterPro" id="IPR004852">
    <property type="entry name" value="Di-haem_cyt_c_peroxidsae"/>
</dbReference>
<evidence type="ECO:0000256" key="4">
    <source>
        <dbReference type="ARBA" id="ARBA00023002"/>
    </source>
</evidence>
<dbReference type="Gene3D" id="1.10.760.10">
    <property type="entry name" value="Cytochrome c-like domain"/>
    <property type="match status" value="2"/>
</dbReference>
<keyword evidence="5 6" id="KW-0408">Iron</keyword>
<feature type="non-terminal residue" evidence="8">
    <location>
        <position position="141"/>
    </location>
</feature>